<reference evidence="2" key="2">
    <citation type="journal article" date="2015" name="Fish Shellfish Immunol.">
        <title>Early steps in the European eel (Anguilla anguilla)-Vibrio vulnificus interaction in the gills: Role of the RtxA13 toxin.</title>
        <authorList>
            <person name="Callol A."/>
            <person name="Pajuelo D."/>
            <person name="Ebbesson L."/>
            <person name="Teles M."/>
            <person name="MacKenzie S."/>
            <person name="Amaro C."/>
        </authorList>
    </citation>
    <scope>NUCLEOTIDE SEQUENCE</scope>
</reference>
<evidence type="ECO:0000313" key="2">
    <source>
        <dbReference type="EMBL" id="JAH43065.1"/>
    </source>
</evidence>
<protein>
    <submittedName>
        <fullName evidence="2">Uncharacterized protein</fullName>
    </submittedName>
</protein>
<dbReference type="AlphaFoldDB" id="A0A0E9SQW6"/>
<feature type="region of interest" description="Disordered" evidence="1">
    <location>
        <begin position="1"/>
        <end position="20"/>
    </location>
</feature>
<dbReference type="EMBL" id="GBXM01065512">
    <property type="protein sequence ID" value="JAH43065.1"/>
    <property type="molecule type" value="Transcribed_RNA"/>
</dbReference>
<organism evidence="2">
    <name type="scientific">Anguilla anguilla</name>
    <name type="common">European freshwater eel</name>
    <name type="synonym">Muraena anguilla</name>
    <dbReference type="NCBI Taxonomy" id="7936"/>
    <lineage>
        <taxon>Eukaryota</taxon>
        <taxon>Metazoa</taxon>
        <taxon>Chordata</taxon>
        <taxon>Craniata</taxon>
        <taxon>Vertebrata</taxon>
        <taxon>Euteleostomi</taxon>
        <taxon>Actinopterygii</taxon>
        <taxon>Neopterygii</taxon>
        <taxon>Teleostei</taxon>
        <taxon>Anguilliformes</taxon>
        <taxon>Anguillidae</taxon>
        <taxon>Anguilla</taxon>
    </lineage>
</organism>
<reference evidence="2" key="1">
    <citation type="submission" date="2014-11" db="EMBL/GenBank/DDBJ databases">
        <authorList>
            <person name="Amaro Gonzalez C."/>
        </authorList>
    </citation>
    <scope>NUCLEOTIDE SEQUENCE</scope>
</reference>
<name>A0A0E9SQW6_ANGAN</name>
<sequence>MKLQSSGYGPKHFPAKTLSS</sequence>
<proteinExistence type="predicted"/>
<evidence type="ECO:0000256" key="1">
    <source>
        <dbReference type="SAM" id="MobiDB-lite"/>
    </source>
</evidence>
<accession>A0A0E9SQW6</accession>